<evidence type="ECO:0000313" key="8">
    <source>
        <dbReference type="Proteomes" id="UP000198559"/>
    </source>
</evidence>
<dbReference type="HAMAP" id="MF_00057">
    <property type="entry name" value="KdsB"/>
    <property type="match status" value="1"/>
</dbReference>
<dbReference type="SUPFAM" id="SSF53448">
    <property type="entry name" value="Nucleotide-diphospho-sugar transferases"/>
    <property type="match status" value="1"/>
</dbReference>
<dbReference type="GO" id="GO:0016020">
    <property type="term" value="C:membrane"/>
    <property type="evidence" value="ECO:0007669"/>
    <property type="project" value="UniProtKB-SubCell"/>
</dbReference>
<dbReference type="EC" id="2.7.7.38" evidence="5"/>
<evidence type="ECO:0000256" key="4">
    <source>
        <dbReference type="ARBA" id="ARBA00022985"/>
    </source>
</evidence>
<protein>
    <recommendedName>
        <fullName evidence="5">3-deoxy-manno-octulosonate cytidylyltransferase</fullName>
        <ecNumber evidence="5">2.7.7.38</ecNumber>
    </recommendedName>
    <alternativeName>
        <fullName evidence="5">CMP-2-keto-3-deoxyoctulosonic acid synthase</fullName>
        <shortName evidence="5">CKS</shortName>
        <shortName evidence="5">CMP-KDO synthase</shortName>
    </alternativeName>
</protein>
<dbReference type="GO" id="GO:0005829">
    <property type="term" value="C:cytosol"/>
    <property type="evidence" value="ECO:0007669"/>
    <property type="project" value="TreeGrafter"/>
</dbReference>
<dbReference type="NCBIfam" id="NF003950">
    <property type="entry name" value="PRK05450.1-3"/>
    <property type="match status" value="1"/>
</dbReference>
<dbReference type="Pfam" id="PF02348">
    <property type="entry name" value="CTP_transf_3"/>
    <property type="match status" value="1"/>
</dbReference>
<dbReference type="InterPro" id="IPR004528">
    <property type="entry name" value="KdsB"/>
</dbReference>
<keyword evidence="4 5" id="KW-0448">Lipopolysaccharide biosynthesis</keyword>
<comment type="function">
    <text evidence="5">Activates KDO (a required 8-carbon sugar) for incorporation into bacterial lipopolysaccharide in Gram-negative bacteria.</text>
</comment>
<proteinExistence type="inferred from homology"/>
<reference evidence="7" key="1">
    <citation type="submission" date="2016-06" db="EMBL/GenBank/DDBJ databases">
        <authorList>
            <person name="Olsen C.W."/>
            <person name="Carey S."/>
            <person name="Hinshaw L."/>
            <person name="Karasin A.I."/>
        </authorList>
    </citation>
    <scope>NUCLEOTIDE SEQUENCE [LARGE SCALE GENOMIC DNA]</scope>
    <source>
        <strain evidence="6">BazSymA</strain>
        <strain evidence="7">BazSymB</strain>
    </source>
</reference>
<dbReference type="UniPathway" id="UPA00358">
    <property type="reaction ID" value="UER00476"/>
</dbReference>
<gene>
    <name evidence="5" type="primary">kdsB</name>
    <name evidence="6" type="ORF">BAZSYMA_ACONTIG00185_7</name>
    <name evidence="7" type="ORF">BAZSYMB_SCAFFOLD00019_20</name>
</gene>
<keyword evidence="5" id="KW-0963">Cytoplasm</keyword>
<comment type="catalytic activity">
    <reaction evidence="5">
        <text>3-deoxy-alpha-D-manno-oct-2-ulosonate + CTP = CMP-3-deoxy-beta-D-manno-octulosonate + diphosphate</text>
        <dbReference type="Rhea" id="RHEA:23448"/>
        <dbReference type="ChEBI" id="CHEBI:33019"/>
        <dbReference type="ChEBI" id="CHEBI:37563"/>
        <dbReference type="ChEBI" id="CHEBI:85986"/>
        <dbReference type="ChEBI" id="CHEBI:85987"/>
        <dbReference type="EC" id="2.7.7.38"/>
    </reaction>
</comment>
<dbReference type="EMBL" id="CDSC02000250">
    <property type="protein sequence ID" value="SEH83446.1"/>
    <property type="molecule type" value="Genomic_DNA"/>
</dbReference>
<dbReference type="EMBL" id="CVUD02000167">
    <property type="protein sequence ID" value="SEH84265.1"/>
    <property type="molecule type" value="Genomic_DNA"/>
</dbReference>
<dbReference type="Proteomes" id="UP000198988">
    <property type="component" value="Unassembled WGS sequence"/>
</dbReference>
<evidence type="ECO:0000256" key="3">
    <source>
        <dbReference type="ARBA" id="ARBA00022695"/>
    </source>
</evidence>
<evidence type="ECO:0000256" key="1">
    <source>
        <dbReference type="ARBA" id="ARBA00004370"/>
    </source>
</evidence>
<accession>A0A1H6L798</accession>
<organism evidence="7 8">
    <name type="scientific">Bathymodiolus azoricus thioautotrophic gill symbiont</name>
    <dbReference type="NCBI Taxonomy" id="235205"/>
    <lineage>
        <taxon>Bacteria</taxon>
        <taxon>Pseudomonadati</taxon>
        <taxon>Pseudomonadota</taxon>
        <taxon>Gammaproteobacteria</taxon>
        <taxon>sulfur-oxidizing symbionts</taxon>
    </lineage>
</organism>
<dbReference type="PANTHER" id="PTHR42866:SF2">
    <property type="entry name" value="3-DEOXY-MANNO-OCTULOSONATE CYTIDYLYLTRANSFERASE, MITOCHONDRIAL"/>
    <property type="match status" value="1"/>
</dbReference>
<dbReference type="GO" id="GO:0009103">
    <property type="term" value="P:lipopolysaccharide biosynthetic process"/>
    <property type="evidence" value="ECO:0007669"/>
    <property type="project" value="UniProtKB-UniRule"/>
</dbReference>
<evidence type="ECO:0000313" key="9">
    <source>
        <dbReference type="Proteomes" id="UP000198988"/>
    </source>
</evidence>
<evidence type="ECO:0000256" key="2">
    <source>
        <dbReference type="ARBA" id="ARBA00022679"/>
    </source>
</evidence>
<dbReference type="InterPro" id="IPR029044">
    <property type="entry name" value="Nucleotide-diphossugar_trans"/>
</dbReference>
<name>A0A1H6L798_9GAMM</name>
<dbReference type="GO" id="GO:0033468">
    <property type="term" value="P:CMP-keto-3-deoxy-D-manno-octulosonic acid biosynthetic process"/>
    <property type="evidence" value="ECO:0007669"/>
    <property type="project" value="UniProtKB-UniRule"/>
</dbReference>
<comment type="subcellular location">
    <subcellularLocation>
        <location evidence="5">Cytoplasm</location>
    </subcellularLocation>
    <subcellularLocation>
        <location evidence="1">Membrane</location>
    </subcellularLocation>
</comment>
<comment type="similarity">
    <text evidence="5">Belongs to the KdsB family.</text>
</comment>
<evidence type="ECO:0000313" key="6">
    <source>
        <dbReference type="EMBL" id="SEH83446.1"/>
    </source>
</evidence>
<sequence>MDFSVIIPARYASTRLSAKLLRDIHGKPLIQYTYENAQKSGASNVIIATDDKRIEKVANGFGATTCMTSEAHTSGTARIAEVLETLSINDEQIIVNVQGDEPMLDEQAIKQVANNLANSKMQIATLCENVTDKAQYLDPNCVKVVFDKFGKALYFSRSPIPAFRDEADFNTALCFKHIGIYAYRSGFIKQYLTMNNSDYEQVEKLEQLTVLNEGFDIHVALACAPTGFGVDTAQDLEKVRKVLQ</sequence>
<dbReference type="OrthoDB" id="9815559at2"/>
<dbReference type="Proteomes" id="UP000198559">
    <property type="component" value="Unassembled WGS sequence"/>
</dbReference>
<keyword evidence="2 5" id="KW-0808">Transferase</keyword>
<dbReference type="AlphaFoldDB" id="A0A1H6L798"/>
<keyword evidence="3 5" id="KW-0548">Nucleotidyltransferase</keyword>
<dbReference type="GO" id="GO:0008690">
    <property type="term" value="F:3-deoxy-manno-octulosonate cytidylyltransferase activity"/>
    <property type="evidence" value="ECO:0007669"/>
    <property type="project" value="UniProtKB-UniRule"/>
</dbReference>
<evidence type="ECO:0000313" key="7">
    <source>
        <dbReference type="EMBL" id="SEH84265.1"/>
    </source>
</evidence>
<dbReference type="InterPro" id="IPR003329">
    <property type="entry name" value="Cytidylyl_trans"/>
</dbReference>
<dbReference type="CDD" id="cd02517">
    <property type="entry name" value="CMP-KDO-Synthetase"/>
    <property type="match status" value="1"/>
</dbReference>
<comment type="pathway">
    <text evidence="5">Nucleotide-sugar biosynthesis; CMP-3-deoxy-D-manno-octulosonate biosynthesis; CMP-3-deoxy-D-manno-octulosonate from 3-deoxy-D-manno-octulosonate and CTP: step 1/1.</text>
</comment>
<dbReference type="NCBIfam" id="NF009905">
    <property type="entry name" value="PRK13368.1"/>
    <property type="match status" value="1"/>
</dbReference>
<dbReference type="Gene3D" id="3.90.550.10">
    <property type="entry name" value="Spore Coat Polysaccharide Biosynthesis Protein SpsA, Chain A"/>
    <property type="match status" value="1"/>
</dbReference>
<dbReference type="RefSeq" id="WP_090716178.1">
    <property type="nucleotide sequence ID" value="NZ_CAESAP020000187.1"/>
</dbReference>
<evidence type="ECO:0000256" key="5">
    <source>
        <dbReference type="HAMAP-Rule" id="MF_00057"/>
    </source>
</evidence>
<dbReference type="FunFam" id="3.90.550.10:FF:000011">
    <property type="entry name" value="3-deoxy-manno-octulosonate cytidylyltransferase"/>
    <property type="match status" value="1"/>
</dbReference>
<dbReference type="PANTHER" id="PTHR42866">
    <property type="entry name" value="3-DEOXY-MANNO-OCTULOSONATE CYTIDYLYLTRANSFERASE"/>
    <property type="match status" value="1"/>
</dbReference>
<dbReference type="NCBIfam" id="TIGR00466">
    <property type="entry name" value="kdsB"/>
    <property type="match status" value="1"/>
</dbReference>
<dbReference type="STRING" id="235205.BAZSYMB_SCAFFOLD00019_20"/>
<dbReference type="NCBIfam" id="NF003952">
    <property type="entry name" value="PRK05450.1-5"/>
    <property type="match status" value="1"/>
</dbReference>
<reference evidence="8 9" key="2">
    <citation type="submission" date="2016-06" db="EMBL/GenBank/DDBJ databases">
        <authorList>
            <person name="Petersen J."/>
            <person name="Sayavedra L."/>
        </authorList>
    </citation>
    <scope>NUCLEOTIDE SEQUENCE [LARGE SCALE GENOMIC DNA]</scope>
    <source>
        <strain evidence="9">BazSymA</strain>
        <strain evidence="8">BazSymB</strain>
    </source>
</reference>